<dbReference type="SUPFAM" id="SSF52540">
    <property type="entry name" value="P-loop containing nucleoside triphosphate hydrolases"/>
    <property type="match status" value="1"/>
</dbReference>
<dbReference type="RefSeq" id="WP_089736073.1">
    <property type="nucleotide sequence ID" value="NZ_FNIA01000029.1"/>
</dbReference>
<gene>
    <name evidence="6" type="ORF">SAMN05192554_12911</name>
</gene>
<dbReference type="Pfam" id="PF00005">
    <property type="entry name" value="ABC_tran"/>
    <property type="match status" value="1"/>
</dbReference>
<dbReference type="STRING" id="996166.SAMN05192554_12911"/>
<dbReference type="PROSITE" id="PS50893">
    <property type="entry name" value="ABC_TRANSPORTER_2"/>
    <property type="match status" value="1"/>
</dbReference>
<evidence type="ECO:0000256" key="2">
    <source>
        <dbReference type="ARBA" id="ARBA00022448"/>
    </source>
</evidence>
<sequence length="322" mass="34813">MPAIETTALTKRFGDVLAVDELDLTVREGEIFGFLGPNGAGKSTTINMLLDFHRPTSGSATVLGLDAQDEIGEIRERVGVLPEGLELYDRLTAREHLQLCVEMKDAPDEPMAVLERVGLAEEADRKAGGFSTGMSQRLALGMALVGDPDLIILDEPSSGLDPNGIQHMRELLREEAADGTTVFFSSHILSEVEAVCDRVGIMSQGELVTVDTIDNLRERSGDAGEVELTVETVPNDLGLKVMDDVSDVEVDGDEIRAYCHNGEAKMNVIRHVDRAATVTNVVATETSLEELFNKYTGGGRDGLDDDARELAEEREAEAEVTA</sequence>
<evidence type="ECO:0000256" key="4">
    <source>
        <dbReference type="ARBA" id="ARBA00022840"/>
    </source>
</evidence>
<dbReference type="EMBL" id="FNIA01000029">
    <property type="protein sequence ID" value="SDN35951.1"/>
    <property type="molecule type" value="Genomic_DNA"/>
</dbReference>
<dbReference type="PANTHER" id="PTHR43335">
    <property type="entry name" value="ABC TRANSPORTER, ATP-BINDING PROTEIN"/>
    <property type="match status" value="1"/>
</dbReference>
<protein>
    <submittedName>
        <fullName evidence="6">ABC-2 type transport system ATP-binding protein</fullName>
    </submittedName>
</protein>
<evidence type="ECO:0000313" key="6">
    <source>
        <dbReference type="EMBL" id="SDN35951.1"/>
    </source>
</evidence>
<evidence type="ECO:0000313" key="7">
    <source>
        <dbReference type="Proteomes" id="UP000199370"/>
    </source>
</evidence>
<keyword evidence="2" id="KW-0813">Transport</keyword>
<dbReference type="InterPro" id="IPR027417">
    <property type="entry name" value="P-loop_NTPase"/>
</dbReference>
<dbReference type="Proteomes" id="UP000199370">
    <property type="component" value="Unassembled WGS sequence"/>
</dbReference>
<comment type="similarity">
    <text evidence="1">Belongs to the ABC transporter superfamily.</text>
</comment>
<feature type="domain" description="ABC transporter" evidence="5">
    <location>
        <begin position="4"/>
        <end position="229"/>
    </location>
</feature>
<name>A0A1H0ARE0_9EURY</name>
<dbReference type="SMART" id="SM00382">
    <property type="entry name" value="AAA"/>
    <property type="match status" value="1"/>
</dbReference>
<evidence type="ECO:0000256" key="1">
    <source>
        <dbReference type="ARBA" id="ARBA00005417"/>
    </source>
</evidence>
<evidence type="ECO:0000259" key="5">
    <source>
        <dbReference type="PROSITE" id="PS50893"/>
    </source>
</evidence>
<reference evidence="6 7" key="1">
    <citation type="submission" date="2016-10" db="EMBL/GenBank/DDBJ databases">
        <authorList>
            <person name="de Groot N.N."/>
        </authorList>
    </citation>
    <scope>NUCLEOTIDE SEQUENCE [LARGE SCALE GENOMIC DNA]</scope>
    <source>
        <strain evidence="7">EB21,IBRC-M 10013,KCTC 4048</strain>
    </source>
</reference>
<keyword evidence="4 6" id="KW-0067">ATP-binding</keyword>
<dbReference type="Gene3D" id="3.40.50.300">
    <property type="entry name" value="P-loop containing nucleotide triphosphate hydrolases"/>
    <property type="match status" value="1"/>
</dbReference>
<organism evidence="6 7">
    <name type="scientific">Haloarchaeobius iranensis</name>
    <dbReference type="NCBI Taxonomy" id="996166"/>
    <lineage>
        <taxon>Archaea</taxon>
        <taxon>Methanobacteriati</taxon>
        <taxon>Methanobacteriota</taxon>
        <taxon>Stenosarchaea group</taxon>
        <taxon>Halobacteria</taxon>
        <taxon>Halobacteriales</taxon>
        <taxon>Halorubellaceae</taxon>
        <taxon>Haloarchaeobius</taxon>
    </lineage>
</organism>
<dbReference type="GO" id="GO:0016887">
    <property type="term" value="F:ATP hydrolysis activity"/>
    <property type="evidence" value="ECO:0007669"/>
    <property type="project" value="InterPro"/>
</dbReference>
<keyword evidence="7" id="KW-1185">Reference proteome</keyword>
<keyword evidence="3" id="KW-0547">Nucleotide-binding</keyword>
<dbReference type="PANTHER" id="PTHR43335:SF4">
    <property type="entry name" value="ABC TRANSPORTER, ATP-BINDING PROTEIN"/>
    <property type="match status" value="1"/>
</dbReference>
<dbReference type="InterPro" id="IPR003593">
    <property type="entry name" value="AAA+_ATPase"/>
</dbReference>
<dbReference type="OrthoDB" id="87732at2157"/>
<proteinExistence type="inferred from homology"/>
<accession>A0A1H0ARE0</accession>
<dbReference type="InterPro" id="IPR003439">
    <property type="entry name" value="ABC_transporter-like_ATP-bd"/>
</dbReference>
<dbReference type="GO" id="GO:0005524">
    <property type="term" value="F:ATP binding"/>
    <property type="evidence" value="ECO:0007669"/>
    <property type="project" value="UniProtKB-KW"/>
</dbReference>
<dbReference type="AlphaFoldDB" id="A0A1H0ARE0"/>
<evidence type="ECO:0000256" key="3">
    <source>
        <dbReference type="ARBA" id="ARBA00022741"/>
    </source>
</evidence>